<dbReference type="AlphaFoldDB" id="A0A1X4H040"/>
<evidence type="ECO:0000313" key="3">
    <source>
        <dbReference type="Proteomes" id="UP000516422"/>
    </source>
</evidence>
<dbReference type="EMBL" id="CP051006">
    <property type="protein sequence ID" value="QNT90834.1"/>
    <property type="molecule type" value="Genomic_DNA"/>
</dbReference>
<dbReference type="PANTHER" id="PTHR38444">
    <property type="entry name" value="ENTEROBACTIN BIOSYNTHESIS PROTEIN YBDZ"/>
    <property type="match status" value="1"/>
</dbReference>
<evidence type="ECO:0000313" key="2">
    <source>
        <dbReference type="EMBL" id="QNT90834.1"/>
    </source>
</evidence>
<dbReference type="Proteomes" id="UP000516422">
    <property type="component" value="Chromosome"/>
</dbReference>
<dbReference type="GeneID" id="91460151"/>
<dbReference type="Pfam" id="PF03621">
    <property type="entry name" value="MbtH"/>
    <property type="match status" value="1"/>
</dbReference>
<dbReference type="Gene3D" id="3.90.820.10">
    <property type="entry name" value="Structural Genomics, Unknown Function 30-nov-00 1gh9 Mol_id"/>
    <property type="match status" value="1"/>
</dbReference>
<protein>
    <submittedName>
        <fullName evidence="2">MbtH family protein</fullName>
    </submittedName>
</protein>
<dbReference type="GO" id="GO:0019290">
    <property type="term" value="P:siderophore biosynthetic process"/>
    <property type="evidence" value="ECO:0007669"/>
    <property type="project" value="TreeGrafter"/>
</dbReference>
<sequence>MTNPFDDTDRSYVVLRNSLAEYSLWPVGITVPDGWEVVHEEDSRQACLSYIEEQAA</sequence>
<dbReference type="SUPFAM" id="SSF160582">
    <property type="entry name" value="MbtH-like"/>
    <property type="match status" value="1"/>
</dbReference>
<dbReference type="KEGG" id="sgf:HEP81_00498"/>
<dbReference type="InterPro" id="IPR005153">
    <property type="entry name" value="MbtH-like_dom"/>
</dbReference>
<dbReference type="GO" id="GO:0005829">
    <property type="term" value="C:cytosol"/>
    <property type="evidence" value="ECO:0007669"/>
    <property type="project" value="TreeGrafter"/>
</dbReference>
<dbReference type="PANTHER" id="PTHR38444:SF1">
    <property type="entry name" value="ENTEROBACTIN BIOSYNTHESIS PROTEIN YBDZ"/>
    <property type="match status" value="1"/>
</dbReference>
<accession>A0A1X4H040</accession>
<proteinExistence type="predicted"/>
<organism evidence="2 3">
    <name type="scientific">Streptomyces griseofuscus</name>
    <dbReference type="NCBI Taxonomy" id="146922"/>
    <lineage>
        <taxon>Bacteria</taxon>
        <taxon>Bacillati</taxon>
        <taxon>Actinomycetota</taxon>
        <taxon>Actinomycetes</taxon>
        <taxon>Kitasatosporales</taxon>
        <taxon>Streptomycetaceae</taxon>
        <taxon>Streptomyces</taxon>
    </lineage>
</organism>
<dbReference type="RefSeq" id="WP_078967156.1">
    <property type="nucleotide sequence ID" value="NZ_CP051006.1"/>
</dbReference>
<reference evidence="2 3" key="1">
    <citation type="submission" date="2020-04" db="EMBL/GenBank/DDBJ databases">
        <title>Characterization and engineering of Streptomyces griseofuscus DSM40191 as a potential heterologous host for expression of BGCs.</title>
        <authorList>
            <person name="Gren T."/>
            <person name="Whitford C.M."/>
            <person name="Mohite O.S."/>
            <person name="Joergensen T.S."/>
            <person name="Nielsen J.B."/>
            <person name="Lee S.Y."/>
            <person name="Weber T."/>
        </authorList>
    </citation>
    <scope>NUCLEOTIDE SEQUENCE [LARGE SCALE GENOMIC DNA]</scope>
    <source>
        <strain evidence="2 3">DSM 40191</strain>
    </source>
</reference>
<evidence type="ECO:0000259" key="1">
    <source>
        <dbReference type="SMART" id="SM00923"/>
    </source>
</evidence>
<feature type="domain" description="MbtH-like" evidence="1">
    <location>
        <begin position="3"/>
        <end position="53"/>
    </location>
</feature>
<dbReference type="STRING" id="146922.BWZ23_36690"/>
<name>A0A1X4H040_9ACTN</name>
<dbReference type="SMART" id="SM00923">
    <property type="entry name" value="MbtH"/>
    <property type="match status" value="1"/>
</dbReference>
<dbReference type="InterPro" id="IPR038020">
    <property type="entry name" value="MbtH-like_sf"/>
</dbReference>
<dbReference type="eggNOG" id="COG3251">
    <property type="taxonomic scope" value="Bacteria"/>
</dbReference>
<dbReference type="InterPro" id="IPR037407">
    <property type="entry name" value="MLP_fam"/>
</dbReference>
<gene>
    <name evidence="2" type="ORF">HEP81_00498</name>
</gene>